<sequence length="78" mass="9470">MLWARFWPWTYGRRVFCDGKFCWKIMRVLSHEWNQQNNKDLRTCFFSQSRRNITGALLWRFRSNRGDYTSAGVGSKRS</sequence>
<organism evidence="1 2">
    <name type="scientific">Bimuria novae-zelandiae CBS 107.79</name>
    <dbReference type="NCBI Taxonomy" id="1447943"/>
    <lineage>
        <taxon>Eukaryota</taxon>
        <taxon>Fungi</taxon>
        <taxon>Dikarya</taxon>
        <taxon>Ascomycota</taxon>
        <taxon>Pezizomycotina</taxon>
        <taxon>Dothideomycetes</taxon>
        <taxon>Pleosporomycetidae</taxon>
        <taxon>Pleosporales</taxon>
        <taxon>Massarineae</taxon>
        <taxon>Didymosphaeriaceae</taxon>
        <taxon>Bimuria</taxon>
    </lineage>
</organism>
<dbReference type="EMBL" id="ML976676">
    <property type="protein sequence ID" value="KAF1974107.1"/>
    <property type="molecule type" value="Genomic_DNA"/>
</dbReference>
<name>A0A6A5VL22_9PLEO</name>
<protein>
    <submittedName>
        <fullName evidence="1">Uncharacterized protein</fullName>
    </submittedName>
</protein>
<proteinExistence type="predicted"/>
<dbReference type="Proteomes" id="UP000800036">
    <property type="component" value="Unassembled WGS sequence"/>
</dbReference>
<keyword evidence="2" id="KW-1185">Reference proteome</keyword>
<evidence type="ECO:0000313" key="2">
    <source>
        <dbReference type="Proteomes" id="UP000800036"/>
    </source>
</evidence>
<accession>A0A6A5VL22</accession>
<evidence type="ECO:0000313" key="1">
    <source>
        <dbReference type="EMBL" id="KAF1974107.1"/>
    </source>
</evidence>
<dbReference type="AlphaFoldDB" id="A0A6A5VL22"/>
<reference evidence="1" key="1">
    <citation type="journal article" date="2020" name="Stud. Mycol.">
        <title>101 Dothideomycetes genomes: a test case for predicting lifestyles and emergence of pathogens.</title>
        <authorList>
            <person name="Haridas S."/>
            <person name="Albert R."/>
            <person name="Binder M."/>
            <person name="Bloem J."/>
            <person name="Labutti K."/>
            <person name="Salamov A."/>
            <person name="Andreopoulos B."/>
            <person name="Baker S."/>
            <person name="Barry K."/>
            <person name="Bills G."/>
            <person name="Bluhm B."/>
            <person name="Cannon C."/>
            <person name="Castanera R."/>
            <person name="Culley D."/>
            <person name="Daum C."/>
            <person name="Ezra D."/>
            <person name="Gonzalez J."/>
            <person name="Henrissat B."/>
            <person name="Kuo A."/>
            <person name="Liang C."/>
            <person name="Lipzen A."/>
            <person name="Lutzoni F."/>
            <person name="Magnuson J."/>
            <person name="Mondo S."/>
            <person name="Nolan M."/>
            <person name="Ohm R."/>
            <person name="Pangilinan J."/>
            <person name="Park H.-J."/>
            <person name="Ramirez L."/>
            <person name="Alfaro M."/>
            <person name="Sun H."/>
            <person name="Tritt A."/>
            <person name="Yoshinaga Y."/>
            <person name="Zwiers L.-H."/>
            <person name="Turgeon B."/>
            <person name="Goodwin S."/>
            <person name="Spatafora J."/>
            <person name="Crous P."/>
            <person name="Grigoriev I."/>
        </authorList>
    </citation>
    <scope>NUCLEOTIDE SEQUENCE</scope>
    <source>
        <strain evidence="1">CBS 107.79</strain>
    </source>
</reference>
<gene>
    <name evidence="1" type="ORF">BU23DRAFT_117545</name>
</gene>